<feature type="signal peptide" evidence="2">
    <location>
        <begin position="1"/>
        <end position="21"/>
    </location>
</feature>
<protein>
    <recommendedName>
        <fullName evidence="5">Auto-transporter adhesin head GIN domain-containing protein</fullName>
    </recommendedName>
</protein>
<dbReference type="RefSeq" id="WP_052511882.1">
    <property type="nucleotide sequence ID" value="NZ_BAND01000046.1"/>
</dbReference>
<reference evidence="3 4" key="2">
    <citation type="journal article" date="2014" name="FEMS Microbiol. Lett.">
        <title>Draft genomic DNA sequence of the facultatively methylotrophic bacterium Acidomonas methanolica type strain MB58.</title>
        <authorList>
            <person name="Higashiura N."/>
            <person name="Hadano H."/>
            <person name="Hirakawa H."/>
            <person name="Matsutani M."/>
            <person name="Takabe S."/>
            <person name="Matsushita K."/>
            <person name="Azuma Y."/>
        </authorList>
    </citation>
    <scope>NUCLEOTIDE SEQUENCE [LARGE SCALE GENOMIC DNA]</scope>
    <source>
        <strain evidence="3 4">MB58</strain>
    </source>
</reference>
<feature type="compositionally biased region" description="Low complexity" evidence="1">
    <location>
        <begin position="375"/>
        <end position="404"/>
    </location>
</feature>
<feature type="compositionally biased region" description="Pro residues" evidence="1">
    <location>
        <begin position="277"/>
        <end position="296"/>
    </location>
</feature>
<dbReference type="Proteomes" id="UP000019760">
    <property type="component" value="Unassembled WGS sequence"/>
</dbReference>
<feature type="compositionally biased region" description="Polar residues" evidence="1">
    <location>
        <begin position="411"/>
        <end position="426"/>
    </location>
</feature>
<feature type="compositionally biased region" description="Low complexity" evidence="1">
    <location>
        <begin position="320"/>
        <end position="347"/>
    </location>
</feature>
<dbReference type="PRINTS" id="PR01217">
    <property type="entry name" value="PRICHEXTENSN"/>
</dbReference>
<feature type="region of interest" description="Disordered" evidence="1">
    <location>
        <begin position="237"/>
        <end position="347"/>
    </location>
</feature>
<feature type="compositionally biased region" description="Low complexity" evidence="1">
    <location>
        <begin position="256"/>
        <end position="276"/>
    </location>
</feature>
<evidence type="ECO:0000313" key="3">
    <source>
        <dbReference type="EMBL" id="GAJ29076.1"/>
    </source>
</evidence>
<comment type="caution">
    <text evidence="3">The sequence shown here is derived from an EMBL/GenBank/DDBJ whole genome shotgun (WGS) entry which is preliminary data.</text>
</comment>
<dbReference type="AlphaFoldDB" id="A0A023D5K7"/>
<feature type="chain" id="PRO_5030001391" description="Auto-transporter adhesin head GIN domain-containing protein" evidence="2">
    <location>
        <begin position="22"/>
        <end position="426"/>
    </location>
</feature>
<evidence type="ECO:0000256" key="2">
    <source>
        <dbReference type="SAM" id="SignalP"/>
    </source>
</evidence>
<evidence type="ECO:0008006" key="5">
    <source>
        <dbReference type="Google" id="ProtNLM"/>
    </source>
</evidence>
<evidence type="ECO:0000313" key="4">
    <source>
        <dbReference type="Proteomes" id="UP000019760"/>
    </source>
</evidence>
<reference evidence="4" key="1">
    <citation type="journal article" date="2014" name="FEMS Microbiol. Lett.">
        <title>Draft Genomic DNA Sequence of the Facultatively Methylotrophic Bacterium Acidomonas methanolica type strain MB58.</title>
        <authorList>
            <person name="Higashiura N."/>
            <person name="Hadano H."/>
            <person name="Hirakawa H."/>
            <person name="Matsutani M."/>
            <person name="Takabe S."/>
            <person name="Matsushita K."/>
            <person name="Azuma Y."/>
        </authorList>
    </citation>
    <scope>NUCLEOTIDE SEQUENCE [LARGE SCALE GENOMIC DNA]</scope>
    <source>
        <strain evidence="4">MB58</strain>
    </source>
</reference>
<keyword evidence="2" id="KW-0732">Signal</keyword>
<keyword evidence="4" id="KW-1185">Reference proteome</keyword>
<gene>
    <name evidence="3" type="ORF">Amme_046_005</name>
</gene>
<name>A0A023D5K7_ACIMT</name>
<feature type="region of interest" description="Disordered" evidence="1">
    <location>
        <begin position="360"/>
        <end position="426"/>
    </location>
</feature>
<sequence>MRLPVLSGVALALLAQTPAPADAEEHLPGEELELITPCLGEVQVTVDPAATDGVTLDTSQAGTARVSIRTGKLESERKVVIASKACAPHATLAVTVAPVTALSIHDSKDTRFVLRGPLTSLEASMESGSIDGESAGSADLNLRGTSQAHFALLRRAAQVVAHDSAVLIVDKADLDAFSAQLADTSRLLVSGGRIDALTLVTEGAAMVQIGGTLNTAAITANGIGLVTLPKAIGTVSRNGSGRVQMGPPAPVPSPVQTPASLPEARGATPPAAASTPVSPPVSAPAAPVPAPAPTPTTPRSGGAAVPAAPTDQPSSPATPPVTVATPAPKTATASTQPPAAPPVSVATGSTAGVQANQGVAPTSAAAPTPGHQAAERQGAAAQAAPARSAAPSAAESSGGTAASALPAKTITAATPSQTAGGETQQP</sequence>
<dbReference type="OrthoDB" id="7284748at2"/>
<evidence type="ECO:0000256" key="1">
    <source>
        <dbReference type="SAM" id="MobiDB-lite"/>
    </source>
</evidence>
<dbReference type="EMBL" id="BAND01000046">
    <property type="protein sequence ID" value="GAJ29076.1"/>
    <property type="molecule type" value="Genomic_DNA"/>
</dbReference>
<organism evidence="3 4">
    <name type="scientific">Acidomonas methanolica NBRC 104435</name>
    <dbReference type="NCBI Taxonomy" id="1231351"/>
    <lineage>
        <taxon>Bacteria</taxon>
        <taxon>Pseudomonadati</taxon>
        <taxon>Pseudomonadota</taxon>
        <taxon>Alphaproteobacteria</taxon>
        <taxon>Acetobacterales</taxon>
        <taxon>Acetobacteraceae</taxon>
        <taxon>Acidomonas</taxon>
    </lineage>
</organism>
<proteinExistence type="predicted"/>
<accession>A0A023D5K7</accession>